<dbReference type="RefSeq" id="WP_011622825.1">
    <property type="nucleotide sequence ID" value="NZ_CP022358.1"/>
</dbReference>
<dbReference type="Proteomes" id="UP000198367">
    <property type="component" value="Chromosome"/>
</dbReference>
<reference evidence="1 2" key="1">
    <citation type="submission" date="2017-07" db="EMBL/GenBank/DDBJ databases">
        <title>Phenotypical and genomic characterization of a clinical isolate of Shewanella bicestrii sp. nov. producing an extended-spectrum beta-lactamase and a new oxacillinase variant.</title>
        <authorList>
            <person name="Jousset A.B."/>
            <person name="Bonnin R.A."/>
            <person name="Girlich D."/>
            <person name="Dabos L."/>
            <person name="Potron A."/>
            <person name="Dortet L."/>
            <person name="Glaser P."/>
            <person name="Naas T."/>
        </authorList>
    </citation>
    <scope>NUCLEOTIDE SEQUENCE [LARGE SCALE GENOMIC DNA]</scope>
    <source>
        <strain evidence="1 2">JAB-1</strain>
    </source>
</reference>
<name>A0A220UMI1_9GAMM</name>
<evidence type="ECO:0000313" key="2">
    <source>
        <dbReference type="Proteomes" id="UP000198367"/>
    </source>
</evidence>
<accession>A0A220UMI1</accession>
<dbReference type="KEGG" id="sbj:CF168_09910"/>
<protein>
    <submittedName>
        <fullName evidence="1">Uncharacterized protein</fullName>
    </submittedName>
</protein>
<organism evidence="1 2">
    <name type="scientific">Shewanella bicestrii</name>
    <dbReference type="NCBI Taxonomy" id="2018305"/>
    <lineage>
        <taxon>Bacteria</taxon>
        <taxon>Pseudomonadati</taxon>
        <taxon>Pseudomonadota</taxon>
        <taxon>Gammaproteobacteria</taxon>
        <taxon>Alteromonadales</taxon>
        <taxon>Shewanellaceae</taxon>
        <taxon>Shewanella</taxon>
    </lineage>
</organism>
<dbReference type="AlphaFoldDB" id="A0A220UMI1"/>
<evidence type="ECO:0000313" key="1">
    <source>
        <dbReference type="EMBL" id="ASK69161.1"/>
    </source>
</evidence>
<sequence>MAMSRLEQAEALLEQPLTLDVLRQYRELSMHLDDPDFQKIQDLAEILFVVASTDEALFAAALAEDLI</sequence>
<gene>
    <name evidence="1" type="ORF">CF168_09910</name>
</gene>
<keyword evidence="2" id="KW-1185">Reference proteome</keyword>
<dbReference type="EMBL" id="CP022358">
    <property type="protein sequence ID" value="ASK69161.1"/>
    <property type="molecule type" value="Genomic_DNA"/>
</dbReference>
<proteinExistence type="predicted"/>